<dbReference type="Pfam" id="PF05066">
    <property type="entry name" value="HARE-HTH"/>
    <property type="match status" value="1"/>
</dbReference>
<dbReference type="Proteomes" id="UP000569018">
    <property type="component" value="Unassembled WGS sequence"/>
</dbReference>
<evidence type="ECO:0000259" key="2">
    <source>
        <dbReference type="PROSITE" id="PS51913"/>
    </source>
</evidence>
<dbReference type="InterPro" id="IPR038087">
    <property type="entry name" value="RNAP_delta_N_dom_sf"/>
</dbReference>
<dbReference type="InterPro" id="IPR007759">
    <property type="entry name" value="Asxl_HARE-HTH"/>
</dbReference>
<evidence type="ECO:0000256" key="1">
    <source>
        <dbReference type="ARBA" id="ARBA00023163"/>
    </source>
</evidence>
<dbReference type="EMBL" id="BLRZ01000037">
    <property type="protein sequence ID" value="GFP30033.1"/>
    <property type="molecule type" value="Genomic_DNA"/>
</dbReference>
<dbReference type="EMBL" id="BLSD01000074">
    <property type="protein sequence ID" value="GFP39657.1"/>
    <property type="molecule type" value="Genomic_DNA"/>
</dbReference>
<keyword evidence="1" id="KW-0804">Transcription</keyword>
<protein>
    <submittedName>
        <fullName evidence="3">Restriction system protein</fullName>
    </submittedName>
</protein>
<evidence type="ECO:0000313" key="4">
    <source>
        <dbReference type="EMBL" id="GFP30033.1"/>
    </source>
</evidence>
<evidence type="ECO:0000313" key="10">
    <source>
        <dbReference type="Proteomes" id="UP000588083"/>
    </source>
</evidence>
<reference evidence="7 8" key="1">
    <citation type="journal article" date="2020" name="Front. Microbiol.">
        <title>Single-cell genomics of novel Actinobacteria with the Wood-Ljungdahl pathway discovered in a serpentinizing system.</title>
        <authorList>
            <person name="Merino N."/>
            <person name="Kawai M."/>
            <person name="Boyd E.S."/>
            <person name="Colman D.R."/>
            <person name="McGlynn S.E."/>
            <person name="Nealson K.H."/>
            <person name="Kurokawa K."/>
            <person name="Hongoh Y."/>
        </authorList>
    </citation>
    <scope>NUCLEOTIDE SEQUENCE [LARGE SCALE GENOMIC DNA]</scope>
    <source>
        <strain evidence="3 9">S03</strain>
        <strain evidence="4 10">S34</strain>
        <strain evidence="5 7">S44</strain>
        <strain evidence="6 8">S47</strain>
    </source>
</reference>
<proteinExistence type="predicted"/>
<dbReference type="AlphaFoldDB" id="A0A6V8NF47"/>
<evidence type="ECO:0000313" key="7">
    <source>
        <dbReference type="Proteomes" id="UP000561271"/>
    </source>
</evidence>
<dbReference type="Proteomes" id="UP000561271">
    <property type="component" value="Unassembled WGS sequence"/>
</dbReference>
<dbReference type="GO" id="GO:0006355">
    <property type="term" value="P:regulation of DNA-templated transcription"/>
    <property type="evidence" value="ECO:0007669"/>
    <property type="project" value="InterPro"/>
</dbReference>
<dbReference type="RefSeq" id="WP_176230962.1">
    <property type="nucleotide sequence ID" value="NZ_BLSC01000013.1"/>
</dbReference>
<organism evidence="3 9">
    <name type="scientific">Candidatus Hakubella thermalkaliphila</name>
    <dbReference type="NCBI Taxonomy" id="2754717"/>
    <lineage>
        <taxon>Bacteria</taxon>
        <taxon>Bacillati</taxon>
        <taxon>Actinomycetota</taxon>
        <taxon>Actinomycetota incertae sedis</taxon>
        <taxon>Candidatus Hakubellales</taxon>
        <taxon>Candidatus Hakubellaceae</taxon>
        <taxon>Candidatus Hakubella</taxon>
    </lineage>
</organism>
<dbReference type="EMBL" id="BLRU01000019">
    <property type="protein sequence ID" value="GFP18882.1"/>
    <property type="molecule type" value="Genomic_DNA"/>
</dbReference>
<name>A0A6V8NF47_9ACTN</name>
<dbReference type="Gene3D" id="1.10.10.1250">
    <property type="entry name" value="RNA polymerase, subunit delta, N-terminal domain"/>
    <property type="match status" value="1"/>
</dbReference>
<feature type="domain" description="HTH HARE-type" evidence="2">
    <location>
        <begin position="15"/>
        <end position="91"/>
    </location>
</feature>
<dbReference type="PROSITE" id="PS51913">
    <property type="entry name" value="HTH_HARE"/>
    <property type="match status" value="1"/>
</dbReference>
<evidence type="ECO:0000313" key="5">
    <source>
        <dbReference type="EMBL" id="GFP36637.1"/>
    </source>
</evidence>
<keyword evidence="10" id="KW-1185">Reference proteome</keyword>
<accession>A0A6V8NF47</accession>
<dbReference type="Proteomes" id="UP000588083">
    <property type="component" value="Unassembled WGS sequence"/>
</dbReference>
<evidence type="ECO:0000313" key="8">
    <source>
        <dbReference type="Proteomes" id="UP000569018"/>
    </source>
</evidence>
<gene>
    <name evidence="3" type="ORF">HKBW3S03_00387</name>
    <name evidence="4" type="ORF">HKBW3S34_00953</name>
    <name evidence="5" type="ORF">HKBW3S44_00318</name>
    <name evidence="6" type="ORF">HKBW3S47_01355</name>
</gene>
<evidence type="ECO:0000313" key="3">
    <source>
        <dbReference type="EMBL" id="GFP18882.1"/>
    </source>
</evidence>
<evidence type="ECO:0000313" key="9">
    <source>
        <dbReference type="Proteomes" id="UP000574717"/>
    </source>
</evidence>
<evidence type="ECO:0000313" key="6">
    <source>
        <dbReference type="EMBL" id="GFP39657.1"/>
    </source>
</evidence>
<dbReference type="EMBL" id="BLSC01000013">
    <property type="protein sequence ID" value="GFP36637.1"/>
    <property type="molecule type" value="Genomic_DNA"/>
</dbReference>
<dbReference type="Proteomes" id="UP000574717">
    <property type="component" value="Unassembled WGS sequence"/>
</dbReference>
<comment type="caution">
    <text evidence="3">The sequence shown here is derived from an EMBL/GenBank/DDBJ whole genome shotgun (WGS) entry which is preliminary data.</text>
</comment>
<sequence length="284" mass="32307">MLKNGRIHFLSEDRMKFKDAAEAILEKAKKPLHFGEITKRALDEGLLDTVGATPGRTMGAQIYTEILYDQKTGREGRFVKVGPGLFGLKKWEAKGRETLVLKEEEQAKVAEEITDLSGLTSTQKGRIVENRIRELILLYGGGALSVYEPASDIEAIDLIVLKKGEFRPIYLQVKSRFGLSGKSKKTYIQDIREKTFEPYPTFFIVYAYFNPHTMELHDNLFLIPSDKLRELAVEINPQGKGKRLRLVAPMSPKPGTKWAEFIIDKTQLADVLLQKIEEAYQLFR</sequence>